<feature type="compositionally biased region" description="Basic and acidic residues" evidence="1">
    <location>
        <begin position="7"/>
        <end position="20"/>
    </location>
</feature>
<proteinExistence type="predicted"/>
<dbReference type="RefSeq" id="WP_270038147.1">
    <property type="nucleotide sequence ID" value="NZ_JAPDOD010000002.1"/>
</dbReference>
<evidence type="ECO:0000256" key="1">
    <source>
        <dbReference type="SAM" id="MobiDB-lite"/>
    </source>
</evidence>
<dbReference type="EMBL" id="JAPDOD010000002">
    <property type="protein sequence ID" value="MDA0159437.1"/>
    <property type="molecule type" value="Genomic_DNA"/>
</dbReference>
<dbReference type="Proteomes" id="UP001149140">
    <property type="component" value="Unassembled WGS sequence"/>
</dbReference>
<reference evidence="2" key="1">
    <citation type="submission" date="2022-10" db="EMBL/GenBank/DDBJ databases">
        <title>The WGS of Solirubrobacter ginsenosidimutans DSM 21036.</title>
        <authorList>
            <person name="Jiang Z."/>
        </authorList>
    </citation>
    <scope>NUCLEOTIDE SEQUENCE</scope>
    <source>
        <strain evidence="2">DSM 21036</strain>
    </source>
</reference>
<evidence type="ECO:0000313" key="3">
    <source>
        <dbReference type="Proteomes" id="UP001149140"/>
    </source>
</evidence>
<dbReference type="AlphaFoldDB" id="A0A9X3RZY2"/>
<name>A0A9X3RZY2_9ACTN</name>
<keyword evidence="3" id="KW-1185">Reference proteome</keyword>
<feature type="region of interest" description="Disordered" evidence="1">
    <location>
        <begin position="1"/>
        <end position="28"/>
    </location>
</feature>
<protein>
    <submittedName>
        <fullName evidence="2">Uncharacterized protein</fullName>
    </submittedName>
</protein>
<organism evidence="2 3">
    <name type="scientific">Solirubrobacter ginsenosidimutans</name>
    <dbReference type="NCBI Taxonomy" id="490573"/>
    <lineage>
        <taxon>Bacteria</taxon>
        <taxon>Bacillati</taxon>
        <taxon>Actinomycetota</taxon>
        <taxon>Thermoleophilia</taxon>
        <taxon>Solirubrobacterales</taxon>
        <taxon>Solirubrobacteraceae</taxon>
        <taxon>Solirubrobacter</taxon>
    </lineage>
</organism>
<sequence>MITKTRLNREEELEREHGQRDPAPPPAPVAQILELQRTMGNQAAMALMARSSARATVAREPETAEAPQANASIAQAIADRDIGAIKAIDDFTPASDSQRFELIAILLDQFWVGPRDEAALERIWASFGERLPAMMATHARVWWDCVDRGAELKRWTRQDNLNLTCEISPGVINDRQVRRAIARIDEIPENDYLQFRQLMYYAGSGAELAFICKALAAERSIADIATFANTIRGKDRPWLLANLNVADENVAQGGASAGIQQQWQMACGPTSVQTIHAQNDPIYALSLTAAGPVSGASWTNLPMTLEQGAILIGHGSMPTPLGTAGQGAWVESDLNDISSATGVTYAFTLVTAIAPVNPAGGEVDKAVTSIIGFLDQGIQVPILIGGGPTVTAHYVMGLRAQGDSILVNDPGSGTTTWVTRQQFLTNALAPPLSWPFLAGYDRPSPK</sequence>
<comment type="caution">
    <text evidence="2">The sequence shown here is derived from an EMBL/GenBank/DDBJ whole genome shotgun (WGS) entry which is preliminary data.</text>
</comment>
<gene>
    <name evidence="2" type="ORF">OM076_04105</name>
</gene>
<accession>A0A9X3RZY2</accession>
<evidence type="ECO:0000313" key="2">
    <source>
        <dbReference type="EMBL" id="MDA0159437.1"/>
    </source>
</evidence>